<dbReference type="EMBL" id="LAZR01065032">
    <property type="protein sequence ID" value="KKK56361.1"/>
    <property type="molecule type" value="Genomic_DNA"/>
</dbReference>
<protein>
    <submittedName>
        <fullName evidence="1">Uncharacterized protein</fullName>
    </submittedName>
</protein>
<proteinExistence type="predicted"/>
<comment type="caution">
    <text evidence="1">The sequence shown here is derived from an EMBL/GenBank/DDBJ whole genome shotgun (WGS) entry which is preliminary data.</text>
</comment>
<evidence type="ECO:0000313" key="1">
    <source>
        <dbReference type="EMBL" id="KKK56361.1"/>
    </source>
</evidence>
<dbReference type="AlphaFoldDB" id="A0A0F8Z8G6"/>
<reference evidence="1" key="1">
    <citation type="journal article" date="2015" name="Nature">
        <title>Complex archaea that bridge the gap between prokaryotes and eukaryotes.</title>
        <authorList>
            <person name="Spang A."/>
            <person name="Saw J.H."/>
            <person name="Jorgensen S.L."/>
            <person name="Zaremba-Niedzwiedzka K."/>
            <person name="Martijn J."/>
            <person name="Lind A.E."/>
            <person name="van Eijk R."/>
            <person name="Schleper C."/>
            <person name="Guy L."/>
            <person name="Ettema T.J."/>
        </authorList>
    </citation>
    <scope>NUCLEOTIDE SEQUENCE</scope>
</reference>
<gene>
    <name evidence="1" type="ORF">LCGC14_3065310</name>
</gene>
<organism evidence="1">
    <name type="scientific">marine sediment metagenome</name>
    <dbReference type="NCBI Taxonomy" id="412755"/>
    <lineage>
        <taxon>unclassified sequences</taxon>
        <taxon>metagenomes</taxon>
        <taxon>ecological metagenomes</taxon>
    </lineage>
</organism>
<name>A0A0F8Z8G6_9ZZZZ</name>
<sequence length="57" mass="6593">MTDKEYIEKAREQYARDGEIEIDDVADVARDLSDEPVQGAYVQAWVWVTNDEEGEED</sequence>
<accession>A0A0F8Z8G6</accession>